<name>A0A0C3D2P2_9AGAM</name>
<dbReference type="HOGENOM" id="CLU_2874044_0_0_1"/>
<proteinExistence type="predicted"/>
<dbReference type="OrthoDB" id="2692742at2759"/>
<gene>
    <name evidence="1" type="ORF">SCLCIDRAFT_145603</name>
</gene>
<protein>
    <submittedName>
        <fullName evidence="1">Uncharacterized protein</fullName>
    </submittedName>
</protein>
<feature type="non-terminal residue" evidence="1">
    <location>
        <position position="1"/>
    </location>
</feature>
<evidence type="ECO:0000313" key="1">
    <source>
        <dbReference type="EMBL" id="KIM50396.1"/>
    </source>
</evidence>
<dbReference type="Proteomes" id="UP000053989">
    <property type="component" value="Unassembled WGS sequence"/>
</dbReference>
<accession>A0A0C3D2P2</accession>
<reference evidence="2" key="2">
    <citation type="submission" date="2015-01" db="EMBL/GenBank/DDBJ databases">
        <title>Evolutionary Origins and Diversification of the Mycorrhizal Mutualists.</title>
        <authorList>
            <consortium name="DOE Joint Genome Institute"/>
            <consortium name="Mycorrhizal Genomics Consortium"/>
            <person name="Kohler A."/>
            <person name="Kuo A."/>
            <person name="Nagy L.G."/>
            <person name="Floudas D."/>
            <person name="Copeland A."/>
            <person name="Barry K.W."/>
            <person name="Cichocki N."/>
            <person name="Veneault-Fourrey C."/>
            <person name="LaButti K."/>
            <person name="Lindquist E.A."/>
            <person name="Lipzen A."/>
            <person name="Lundell T."/>
            <person name="Morin E."/>
            <person name="Murat C."/>
            <person name="Riley R."/>
            <person name="Ohm R."/>
            <person name="Sun H."/>
            <person name="Tunlid A."/>
            <person name="Henrissat B."/>
            <person name="Grigoriev I.V."/>
            <person name="Hibbett D.S."/>
            <person name="Martin F."/>
        </authorList>
    </citation>
    <scope>NUCLEOTIDE SEQUENCE [LARGE SCALE GENOMIC DNA]</scope>
    <source>
        <strain evidence="2">Foug A</strain>
    </source>
</reference>
<keyword evidence="2" id="KW-1185">Reference proteome</keyword>
<dbReference type="EMBL" id="KN822459">
    <property type="protein sequence ID" value="KIM50396.1"/>
    <property type="molecule type" value="Genomic_DNA"/>
</dbReference>
<dbReference type="AlphaFoldDB" id="A0A0C3D2P2"/>
<evidence type="ECO:0000313" key="2">
    <source>
        <dbReference type="Proteomes" id="UP000053989"/>
    </source>
</evidence>
<dbReference type="InParanoid" id="A0A0C3D2P2"/>
<sequence>ASSTIPTSDNWVEAHLLAEIAMSNCKIQHIKKLLANQVVHHDVLQLQYICLQVEKVNLKLMVAE</sequence>
<reference evidence="1 2" key="1">
    <citation type="submission" date="2014-04" db="EMBL/GenBank/DDBJ databases">
        <authorList>
            <consortium name="DOE Joint Genome Institute"/>
            <person name="Kuo A."/>
            <person name="Kohler A."/>
            <person name="Nagy L.G."/>
            <person name="Floudas D."/>
            <person name="Copeland A."/>
            <person name="Barry K.W."/>
            <person name="Cichocki N."/>
            <person name="Veneault-Fourrey C."/>
            <person name="LaButti K."/>
            <person name="Lindquist E.A."/>
            <person name="Lipzen A."/>
            <person name="Lundell T."/>
            <person name="Morin E."/>
            <person name="Murat C."/>
            <person name="Sun H."/>
            <person name="Tunlid A."/>
            <person name="Henrissat B."/>
            <person name="Grigoriev I.V."/>
            <person name="Hibbett D.S."/>
            <person name="Martin F."/>
            <person name="Nordberg H.P."/>
            <person name="Cantor M.N."/>
            <person name="Hua S.X."/>
        </authorList>
    </citation>
    <scope>NUCLEOTIDE SEQUENCE [LARGE SCALE GENOMIC DNA]</scope>
    <source>
        <strain evidence="1 2">Foug A</strain>
    </source>
</reference>
<organism evidence="1 2">
    <name type="scientific">Scleroderma citrinum Foug A</name>
    <dbReference type="NCBI Taxonomy" id="1036808"/>
    <lineage>
        <taxon>Eukaryota</taxon>
        <taxon>Fungi</taxon>
        <taxon>Dikarya</taxon>
        <taxon>Basidiomycota</taxon>
        <taxon>Agaricomycotina</taxon>
        <taxon>Agaricomycetes</taxon>
        <taxon>Agaricomycetidae</taxon>
        <taxon>Boletales</taxon>
        <taxon>Sclerodermatineae</taxon>
        <taxon>Sclerodermataceae</taxon>
        <taxon>Scleroderma</taxon>
    </lineage>
</organism>